<dbReference type="InterPro" id="IPR027790">
    <property type="entry name" value="AdoMet_synthase_2_family"/>
</dbReference>
<evidence type="ECO:0000313" key="2">
    <source>
        <dbReference type="Proteomes" id="UP000332487"/>
    </source>
</evidence>
<dbReference type="Pfam" id="PF01941">
    <property type="entry name" value="AdoMet_Synthase"/>
    <property type="match status" value="1"/>
</dbReference>
<evidence type="ECO:0000313" key="1">
    <source>
        <dbReference type="EMBL" id="EET90147.1"/>
    </source>
</evidence>
<dbReference type="Gene3D" id="3.30.300.10">
    <property type="match status" value="1"/>
</dbReference>
<reference evidence="1 2" key="1">
    <citation type="journal article" date="2009" name="Genome Biol.">
        <title>Community-wide analysis of microbial genome sequence signatures.</title>
        <authorList>
            <person name="Dick G.J."/>
            <person name="Andersson A.F."/>
            <person name="Baker B.J."/>
            <person name="Simmons S.L."/>
            <person name="Thomas B.C."/>
            <person name="Yelton A.P."/>
            <person name="Banfield J.F."/>
        </authorList>
    </citation>
    <scope>NUCLEOTIDE SEQUENCE [LARGE SCALE GENOMIC DNA]</scope>
    <source>
        <strain evidence="1">ARMAN-2</strain>
    </source>
</reference>
<name>C7DHP5_MICA2</name>
<dbReference type="InterPro" id="IPR042544">
    <property type="entry name" value="AdoMet_synthase_3"/>
</dbReference>
<dbReference type="PANTHER" id="PTHR36697:SF1">
    <property type="entry name" value="S-ADENOSYLMETHIONINE SYNTHASE"/>
    <property type="match status" value="1"/>
</dbReference>
<dbReference type="AlphaFoldDB" id="C7DHP5"/>
<dbReference type="GO" id="GO:0016740">
    <property type="term" value="F:transferase activity"/>
    <property type="evidence" value="ECO:0007669"/>
    <property type="project" value="UniProtKB-KW"/>
</dbReference>
<accession>C7DHP5</accession>
<dbReference type="Proteomes" id="UP000332487">
    <property type="component" value="Unassembled WGS sequence"/>
</dbReference>
<gene>
    <name evidence="1" type="ORF">UNLARM2_0588</name>
</gene>
<keyword evidence="2" id="KW-1185">Reference proteome</keyword>
<protein>
    <submittedName>
        <fullName evidence="1">Methionine adenosyltransferase</fullName>
    </submittedName>
</protein>
<reference evidence="1 2" key="2">
    <citation type="journal article" date="2010" name="Proc. Natl. Acad. Sci. U.S.A.">
        <title>Enigmatic, ultrasmall, uncultivated Archaea.</title>
        <authorList>
            <person name="Baker B.J."/>
            <person name="Comolli L.R."/>
            <person name="Dick G.J."/>
            <person name="Hauser L.J."/>
            <person name="Hyatt D."/>
            <person name="Dill B.D."/>
            <person name="Land M.L."/>
            <person name="Verberkmoes N.C."/>
            <person name="Hettich R.L."/>
            <person name="Banfield J.F."/>
        </authorList>
    </citation>
    <scope>NUCLEOTIDE SEQUENCE [LARGE SCALE GENOMIC DNA]</scope>
    <source>
        <strain evidence="1">ARMAN-2</strain>
    </source>
</reference>
<dbReference type="Gene3D" id="3.30.300.280">
    <property type="entry name" value="S-adenosylmethionine synthetase, C-terminal domain"/>
    <property type="match status" value="1"/>
</dbReference>
<dbReference type="NCBIfam" id="NF003366">
    <property type="entry name" value="PRK04439.1-5"/>
    <property type="match status" value="1"/>
</dbReference>
<organism evidence="1 2">
    <name type="scientific">Candidatus Micrarchaeum acidiphilum ARMAN-2</name>
    <dbReference type="NCBI Taxonomy" id="425595"/>
    <lineage>
        <taxon>Archaea</taxon>
        <taxon>Candidatus Micrarchaeota</taxon>
        <taxon>Candidatus Micrarchaeia</taxon>
        <taxon>Candidatus Micrarchaeales</taxon>
        <taxon>Candidatus Micrarchaeaceae</taxon>
        <taxon>Candidatus Micrarchaeum</taxon>
    </lineage>
</organism>
<dbReference type="PANTHER" id="PTHR36697">
    <property type="entry name" value="S-ADENOSYLMETHIONINE SYNTHASE"/>
    <property type="match status" value="1"/>
</dbReference>
<dbReference type="EMBL" id="GG697240">
    <property type="protein sequence ID" value="EET90147.1"/>
    <property type="molecule type" value="Genomic_DNA"/>
</dbReference>
<sequence length="400" mass="43869">MKNIKVSLSNSTPVLEQPVEYVERKGIGHPDSLIDGIVERASTDLSNAYADKTGMILHHNLDKGLIVGGSAKAVFGGGEITKPIEVIVAGRASNRYQDIEIPVNDIVINSAKNYLKENTRFLDLENEVRFSTKILEGSEDLKHIFGRSSEMPLANDTSFGIGFAPFSVTERLVLGTERMLNGKEYKDLVPAVGEDIKVMGIREDNRITLTIAAAFVSKFIGNADEYFTLKDRVKKDVESFVGKTEKGYEVEVVVNNGDNRESGSIYMTKSGLSCESGDDGSVGRGNRVNGLITPFRNMSLEAAAGKNPMNHIGKIYNVLANLIANDVIKLYPEIEECYVSLVSQIGRPIDDPRHLDIKLGAKDKKIVEKLGNKISGLAEEELANISYLTKEIVAGKHNMF</sequence>
<proteinExistence type="predicted"/>
<dbReference type="InterPro" id="IPR042543">
    <property type="entry name" value="AdoMet_synthase_2"/>
</dbReference>
<dbReference type="Gene3D" id="3.30.300.340">
    <property type="entry name" value="S-adenosylmethionine synthetase, N-terminal domain"/>
    <property type="match status" value="1"/>
</dbReference>